<evidence type="ECO:0000313" key="3">
    <source>
        <dbReference type="Proteomes" id="UP000032247"/>
    </source>
</evidence>
<dbReference type="PATRIC" id="fig|1423.173.peg.4907"/>
<reference evidence="2 3" key="1">
    <citation type="submission" date="2014-12" db="EMBL/GenBank/DDBJ databases">
        <title>Comparative genome analysis of Bacillus coagulans HM-08, Clostridium butyricum HM-68, Bacillus subtilis HM-66 and Bacillus licheniformis BL-09.</title>
        <authorList>
            <person name="Zhang H."/>
        </authorList>
    </citation>
    <scope>NUCLEOTIDE SEQUENCE [LARGE SCALE GENOMIC DNA]</scope>
    <source>
        <strain evidence="2 3">HM-66</strain>
    </source>
</reference>
<keyword evidence="2" id="KW-0378">Hydrolase</keyword>
<feature type="transmembrane region" description="Helical" evidence="1">
    <location>
        <begin position="175"/>
        <end position="194"/>
    </location>
</feature>
<gene>
    <name evidence="2" type="ORF">SC09_contig8orf00102</name>
</gene>
<feature type="transmembrane region" description="Helical" evidence="1">
    <location>
        <begin position="59"/>
        <end position="78"/>
    </location>
</feature>
<dbReference type="AlphaFoldDB" id="A0A0D1KDZ1"/>
<keyword evidence="1" id="KW-1133">Transmembrane helix</keyword>
<name>A0A0D1KDZ1_BACIU</name>
<protein>
    <submittedName>
        <fullName evidence="2">CAAX amino terminal protease</fullName>
    </submittedName>
</protein>
<keyword evidence="1" id="KW-0472">Membrane</keyword>
<feature type="transmembrane region" description="Helical" evidence="1">
    <location>
        <begin position="228"/>
        <end position="249"/>
    </location>
</feature>
<dbReference type="GO" id="GO:0006508">
    <property type="term" value="P:proteolysis"/>
    <property type="evidence" value="ECO:0007669"/>
    <property type="project" value="UniProtKB-KW"/>
</dbReference>
<evidence type="ECO:0000313" key="2">
    <source>
        <dbReference type="EMBL" id="KIU04457.1"/>
    </source>
</evidence>
<organism evidence="2 3">
    <name type="scientific">Bacillus subtilis</name>
    <dbReference type="NCBI Taxonomy" id="1423"/>
    <lineage>
        <taxon>Bacteria</taxon>
        <taxon>Bacillati</taxon>
        <taxon>Bacillota</taxon>
        <taxon>Bacilli</taxon>
        <taxon>Bacillales</taxon>
        <taxon>Bacillaceae</taxon>
        <taxon>Bacillus</taxon>
    </lineage>
</organism>
<proteinExistence type="predicted"/>
<feature type="transmembrane region" description="Helical" evidence="1">
    <location>
        <begin position="30"/>
        <end position="47"/>
    </location>
</feature>
<dbReference type="GO" id="GO:0008233">
    <property type="term" value="F:peptidase activity"/>
    <property type="evidence" value="ECO:0007669"/>
    <property type="project" value="UniProtKB-KW"/>
</dbReference>
<feature type="transmembrane region" description="Helical" evidence="1">
    <location>
        <begin position="90"/>
        <end position="117"/>
    </location>
</feature>
<dbReference type="Proteomes" id="UP000032247">
    <property type="component" value="Unassembled WGS sequence"/>
</dbReference>
<feature type="transmembrane region" description="Helical" evidence="1">
    <location>
        <begin position="137"/>
        <end position="163"/>
    </location>
</feature>
<comment type="caution">
    <text evidence="2">The sequence shown here is derived from an EMBL/GenBank/DDBJ whole genome shotgun (WGS) entry which is preliminary data.</text>
</comment>
<feature type="transmembrane region" description="Helical" evidence="1">
    <location>
        <begin position="200"/>
        <end position="221"/>
    </location>
</feature>
<keyword evidence="2" id="KW-0645">Protease</keyword>
<evidence type="ECO:0000256" key="1">
    <source>
        <dbReference type="SAM" id="Phobius"/>
    </source>
</evidence>
<sequence>MTKLKNNHEKTSGIWSNSKIIYEEVKDISFTRWTLSLIVSVVIYTYFLSPYSQWMGEFAFLKECAFSFILTTCFFMAVEKKKSQFFNKIGFIRLVLSAIIGCIITFTLLIISVAILTSLNYEFSSTSLLGDGGGRSINYVILSSVIQLYGETIIIIFPFCFCMKLLSMFIPWSKVVTVISLVFSGLCFGLSHYSTYAGNLIQLILVIGLSSVGFLITFLRVRNINSAFLAHVFYDSVLLFIPLIFLQYVTNT</sequence>
<dbReference type="EMBL" id="JXBC01000014">
    <property type="protein sequence ID" value="KIU04457.1"/>
    <property type="molecule type" value="Genomic_DNA"/>
</dbReference>
<accession>A0A0D1KDZ1</accession>
<keyword evidence="1" id="KW-0812">Transmembrane</keyword>